<name>A0A8A3P647_9HELO</name>
<feature type="region of interest" description="Disordered" evidence="1">
    <location>
        <begin position="77"/>
        <end position="110"/>
    </location>
</feature>
<dbReference type="AlphaFoldDB" id="A0A8A3P647"/>
<evidence type="ECO:0000256" key="1">
    <source>
        <dbReference type="SAM" id="MobiDB-lite"/>
    </source>
</evidence>
<organism evidence="2 3">
    <name type="scientific">Monilinia vaccinii-corymbosi</name>
    <dbReference type="NCBI Taxonomy" id="61207"/>
    <lineage>
        <taxon>Eukaryota</taxon>
        <taxon>Fungi</taxon>
        <taxon>Dikarya</taxon>
        <taxon>Ascomycota</taxon>
        <taxon>Pezizomycotina</taxon>
        <taxon>Leotiomycetes</taxon>
        <taxon>Helotiales</taxon>
        <taxon>Sclerotiniaceae</taxon>
        <taxon>Monilinia</taxon>
    </lineage>
</organism>
<proteinExistence type="predicted"/>
<feature type="compositionally biased region" description="Basic residues" evidence="1">
    <location>
        <begin position="84"/>
        <end position="93"/>
    </location>
</feature>
<keyword evidence="3" id="KW-1185">Reference proteome</keyword>
<sequence length="110" mass="12343">MGNNSLSHSATRTGKPEVCHKKRLGNFAAASESFATSDDASLEDEQGQVEKDLGAPAPVTDPLDDFLQLVREIEDRVREEAERRARRRRRVRERAREVARRRAQEEAGAG</sequence>
<protein>
    <submittedName>
        <fullName evidence="2">Uncharacterized protein</fullName>
    </submittedName>
</protein>
<evidence type="ECO:0000313" key="2">
    <source>
        <dbReference type="EMBL" id="QSZ30731.1"/>
    </source>
</evidence>
<gene>
    <name evidence="2" type="ORF">DSL72_000289</name>
</gene>
<dbReference type="OrthoDB" id="10379639at2759"/>
<feature type="compositionally biased region" description="Basic and acidic residues" evidence="1">
    <location>
        <begin position="94"/>
        <end position="110"/>
    </location>
</feature>
<accession>A0A8A3P647</accession>
<dbReference type="EMBL" id="CP063406">
    <property type="protein sequence ID" value="QSZ30731.1"/>
    <property type="molecule type" value="Genomic_DNA"/>
</dbReference>
<feature type="region of interest" description="Disordered" evidence="1">
    <location>
        <begin position="32"/>
        <end position="61"/>
    </location>
</feature>
<reference evidence="2" key="1">
    <citation type="submission" date="2020-10" db="EMBL/GenBank/DDBJ databases">
        <title>Genome Sequence of Monilinia vaccinii-corymbosi Sheds Light on Mummy Berry Disease Infection of Blueberry and Mating Type.</title>
        <authorList>
            <person name="Yow A.G."/>
            <person name="Zhang Y."/>
            <person name="Bansal K."/>
            <person name="Eacker S.M."/>
            <person name="Sullivan S."/>
            <person name="Liachko I."/>
            <person name="Cubeta M.A."/>
            <person name="Rollins J.A."/>
            <person name="Ashrafi H."/>
        </authorList>
    </citation>
    <scope>NUCLEOTIDE SEQUENCE</scope>
    <source>
        <strain evidence="2">RL-1</strain>
    </source>
</reference>
<dbReference type="Proteomes" id="UP000672032">
    <property type="component" value="Chromosome 2"/>
</dbReference>
<evidence type="ECO:0000313" key="3">
    <source>
        <dbReference type="Proteomes" id="UP000672032"/>
    </source>
</evidence>